<dbReference type="Pfam" id="PF01757">
    <property type="entry name" value="Acyl_transf_3"/>
    <property type="match status" value="1"/>
</dbReference>
<dbReference type="EMBL" id="FNKJ01000003">
    <property type="protein sequence ID" value="SDR08634.1"/>
    <property type="molecule type" value="Genomic_DNA"/>
</dbReference>
<accession>A0A1H1G5X7</accession>
<keyword evidence="2" id="KW-0808">Transferase</keyword>
<protein>
    <submittedName>
        <fullName evidence="2">Peptidoglycan/LPS O-acetylase OafA/YrhL, contains acyltransferase and SGNH-hydrolase domains</fullName>
    </submittedName>
</protein>
<dbReference type="GO" id="GO:0016787">
    <property type="term" value="F:hydrolase activity"/>
    <property type="evidence" value="ECO:0007669"/>
    <property type="project" value="UniProtKB-KW"/>
</dbReference>
<evidence type="ECO:0000313" key="3">
    <source>
        <dbReference type="Proteomes" id="UP000199570"/>
    </source>
</evidence>
<dbReference type="GO" id="GO:0016747">
    <property type="term" value="F:acyltransferase activity, transferring groups other than amino-acyl groups"/>
    <property type="evidence" value="ECO:0007669"/>
    <property type="project" value="InterPro"/>
</dbReference>
<name>A0A1H1G5X7_9PSED</name>
<proteinExistence type="predicted"/>
<gene>
    <name evidence="2" type="ORF">SAMN04490195_3117</name>
</gene>
<dbReference type="PANTHER" id="PTHR23028">
    <property type="entry name" value="ACETYLTRANSFERASE"/>
    <property type="match status" value="1"/>
</dbReference>
<keyword evidence="3" id="KW-1185">Reference proteome</keyword>
<dbReference type="InterPro" id="IPR050879">
    <property type="entry name" value="Acyltransferase_3"/>
</dbReference>
<dbReference type="GO" id="GO:0016020">
    <property type="term" value="C:membrane"/>
    <property type="evidence" value="ECO:0007669"/>
    <property type="project" value="TreeGrafter"/>
</dbReference>
<dbReference type="PANTHER" id="PTHR23028:SF53">
    <property type="entry name" value="ACYL_TRANSF_3 DOMAIN-CONTAINING PROTEIN"/>
    <property type="match status" value="1"/>
</dbReference>
<evidence type="ECO:0000313" key="2">
    <source>
        <dbReference type="EMBL" id="SDR08634.1"/>
    </source>
</evidence>
<feature type="domain" description="Acyltransferase 3" evidence="1">
    <location>
        <begin position="113"/>
        <end position="423"/>
    </location>
</feature>
<dbReference type="Proteomes" id="UP000199570">
    <property type="component" value="Unassembled WGS sequence"/>
</dbReference>
<organism evidence="2 3">
    <name type="scientific">Pseudomonas moorei</name>
    <dbReference type="NCBI Taxonomy" id="395599"/>
    <lineage>
        <taxon>Bacteria</taxon>
        <taxon>Pseudomonadati</taxon>
        <taxon>Pseudomonadota</taxon>
        <taxon>Gammaproteobacteria</taxon>
        <taxon>Pseudomonadales</taxon>
        <taxon>Pseudomonadaceae</taxon>
        <taxon>Pseudomonas</taxon>
    </lineage>
</organism>
<keyword evidence="2" id="KW-0012">Acyltransferase</keyword>
<dbReference type="GO" id="GO:0000271">
    <property type="term" value="P:polysaccharide biosynthetic process"/>
    <property type="evidence" value="ECO:0007669"/>
    <property type="project" value="TreeGrafter"/>
</dbReference>
<dbReference type="InterPro" id="IPR002656">
    <property type="entry name" value="Acyl_transf_3_dom"/>
</dbReference>
<reference evidence="3" key="1">
    <citation type="submission" date="2016-10" db="EMBL/GenBank/DDBJ databases">
        <authorList>
            <person name="Varghese N."/>
            <person name="Submissions S."/>
        </authorList>
    </citation>
    <scope>NUCLEOTIDE SEQUENCE [LARGE SCALE GENOMIC DNA]</scope>
    <source>
        <strain evidence="3">BS3775</strain>
    </source>
</reference>
<dbReference type="AlphaFoldDB" id="A0A1H1G5X7"/>
<evidence type="ECO:0000259" key="1">
    <source>
        <dbReference type="Pfam" id="PF01757"/>
    </source>
</evidence>
<sequence>MLIKARQQRQGGRPVLPWHSFVLVLGRVPGGKKQRQSVYDGMVLDIHNDPNRQHDFFFMFSSRVEAPSTLRPYKTHLPQPASCGDSYRVLPLRIHSESSSMKLNDALHRDNNNADLLRLIAACAVIWGHAYALVPGSTTTEPIGQLLGFDYSGSLAVEFFFFLSGILVTNSWINNSSPLNFILARFFRVFPAVLVSAAACVLLLGPMLTTLPLNSYFSNSTVFTAIFRHPYVEYSLPGVFEHSNNPLTNGSIWTIRYELIMYAMLLAAGLCGVFRHKLFATVVLISILAISMFFPEEVEMIGLMNVNIGGRLPAFFAFGALLALYKDQASINIRIVSGLILFAWICRHGSAFQFVFYPAFLITALWLMTTEPIKALRLPGDFSYGVYVFGWPIQQVMAAVFPNFGVHANQVVTIAASLALASISWFVIEKPCIRYGRQLGRYFAAHSSREANAEATLVTVRRPSE</sequence>
<keyword evidence="2" id="KW-0378">Hydrolase</keyword>